<comment type="caution">
    <text evidence="1">The sequence shown here is derived from an EMBL/GenBank/DDBJ whole genome shotgun (WGS) entry which is preliminary data.</text>
</comment>
<accession>A0ABV5FQD0</accession>
<name>A0ABV5FQD0_9FLAO</name>
<organism evidence="1 2">
    <name type="scientific">Flavobacterium branchiarum</name>
    <dbReference type="NCBI Taxonomy" id="1114870"/>
    <lineage>
        <taxon>Bacteria</taxon>
        <taxon>Pseudomonadati</taxon>
        <taxon>Bacteroidota</taxon>
        <taxon>Flavobacteriia</taxon>
        <taxon>Flavobacteriales</taxon>
        <taxon>Flavobacteriaceae</taxon>
        <taxon>Flavobacterium</taxon>
    </lineage>
</organism>
<dbReference type="Pfam" id="PF13715">
    <property type="entry name" value="CarbopepD_reg_2"/>
    <property type="match status" value="1"/>
</dbReference>
<dbReference type="EMBL" id="JBHMEX010000054">
    <property type="protein sequence ID" value="MFB9065747.1"/>
    <property type="molecule type" value="Genomic_DNA"/>
</dbReference>
<keyword evidence="2" id="KW-1185">Reference proteome</keyword>
<sequence>MYRIIIVVLLNINFLYGQETKISAQILDKNNNKIKFANIGIKDKDLGTISDENGLFSIYIPEKNLGDTLTISYVGYNEFKIKITDVIANKISQFVLEESINELSEVVILSDKIKEVAIGTKSYSSMVAGYVRVNNDKNKDIQEFAKEININKPIKIKSLSVNLFNVKVKTAKFRINFYSIKNNLPFENINQQNIILTHDIETGWNKFDISDYDVKLAKSFFISLEYIPDNDNTDEPFRYSGQLFGRSITRTSSLGNWKTKKGLSISIYLTANQSVGNISN</sequence>
<dbReference type="SUPFAM" id="SSF49464">
    <property type="entry name" value="Carboxypeptidase regulatory domain-like"/>
    <property type="match status" value="1"/>
</dbReference>
<evidence type="ECO:0000313" key="2">
    <source>
        <dbReference type="Proteomes" id="UP001589589"/>
    </source>
</evidence>
<dbReference type="InterPro" id="IPR008969">
    <property type="entry name" value="CarboxyPept-like_regulatory"/>
</dbReference>
<gene>
    <name evidence="1" type="ORF">ACFFUQ_17130</name>
</gene>
<evidence type="ECO:0000313" key="1">
    <source>
        <dbReference type="EMBL" id="MFB9065747.1"/>
    </source>
</evidence>
<dbReference type="Proteomes" id="UP001589589">
    <property type="component" value="Unassembled WGS sequence"/>
</dbReference>
<proteinExistence type="predicted"/>
<reference evidence="1 2" key="1">
    <citation type="submission" date="2024-09" db="EMBL/GenBank/DDBJ databases">
        <authorList>
            <person name="Sun Q."/>
            <person name="Mori K."/>
        </authorList>
    </citation>
    <scope>NUCLEOTIDE SEQUENCE [LARGE SCALE GENOMIC DNA]</scope>
    <source>
        <strain evidence="1 2">CECT 7908</strain>
    </source>
</reference>
<dbReference type="RefSeq" id="WP_290264107.1">
    <property type="nucleotide sequence ID" value="NZ_JAUFQQ010000003.1"/>
</dbReference>
<protein>
    <submittedName>
        <fullName evidence="1">Carboxypeptidase-like regulatory domain-containing protein</fullName>
    </submittedName>
</protein>